<evidence type="ECO:0000313" key="2">
    <source>
        <dbReference type="EMBL" id="CCM15079.1"/>
    </source>
</evidence>
<sequence length="572" mass="62208">MNGARRFSAAPVNFDRFIVLARSYSRSLSPDRELDQILRPFQDRRATTTNATKREPPASRVATSQPRHQQRGTGELINNELVATQVLDREPYWGSAQSVATKRSTAAEKACSSTRAATSTSRSVSGGAAVTSSVTSTDFSRSTLDDSCVGEETQELERNSYSADDVDPLLHAVLQLGSPLYDPVKRQFVCWRLHTLEKRPRSAYGSIEGVSCDFCGHTDWIEEMAERAMTSPSVCTSVVKVEGKEDLKTPSVGAPLPAQARLFYRCSICQVDICRACLTEVQSDERFHVPCLQCQRCGAFEKRQNAPLHRCAEVRVINVDDEVEVSKGALPLLMPPSRNTDALLMPPTAPPLPSSSTVSATMSSKYKSTWVGGRVRVGLSRPHQRAVKGEAAPDAAVAARVEKSAGSVPHRKRKRASPVATSAPKQRPKEEANGSTELSQLGDVRDKTYHQLWQSSSTAMPKPASPKQKEANNADGSASRALLEATGPPSPRYEVHLTPRTPEEVGEVGRIAREQHLVCSPAPSLARACVFYFATRLAAETCVDRATVASLEAVLKCNAKPACSMCPSPFPF</sequence>
<protein>
    <submittedName>
        <fullName evidence="2">Uncharacterized protein</fullName>
    </submittedName>
</protein>
<feature type="region of interest" description="Disordered" evidence="1">
    <location>
        <begin position="381"/>
        <end position="492"/>
    </location>
</feature>
<gene>
    <name evidence="2" type="primary">LgM4147LRVhigh.20.00911.00600</name>
    <name evidence="2" type="ORF">BN36_2025820</name>
</gene>
<organism evidence="2">
    <name type="scientific">Leishmania guyanensis</name>
    <dbReference type="NCBI Taxonomy" id="5670"/>
    <lineage>
        <taxon>Eukaryota</taxon>
        <taxon>Discoba</taxon>
        <taxon>Euglenozoa</taxon>
        <taxon>Kinetoplastea</taxon>
        <taxon>Metakinetoplastina</taxon>
        <taxon>Trypanosomatida</taxon>
        <taxon>Trypanosomatidae</taxon>
        <taxon>Leishmaniinae</taxon>
        <taxon>Leishmania</taxon>
        <taxon>Leishmania guyanensis species complex</taxon>
    </lineage>
</organism>
<name>A0A1E1IUW6_LEIGU</name>
<evidence type="ECO:0000256" key="1">
    <source>
        <dbReference type="SAM" id="MobiDB-lite"/>
    </source>
</evidence>
<feature type="region of interest" description="Disordered" evidence="1">
    <location>
        <begin position="38"/>
        <end position="71"/>
    </location>
</feature>
<reference evidence="2" key="1">
    <citation type="submission" date="2012-08" db="EMBL/GenBank/DDBJ databases">
        <title>Comparative genomics of metastatic and non-metastatic Leishmania guyanensis provides insights into polygenic factors involved in Leishmania RNA virus infection.</title>
        <authorList>
            <person name="Smith D."/>
            <person name="Hertz-Fowler C."/>
            <person name="Martin R."/>
            <person name="Dickens N."/>
            <person name="Fasel N."/>
            <person name="Falquet L."/>
            <person name="Beverley S."/>
            <person name="Zangger H."/>
            <person name="Calderon-Copete S."/>
            <person name="Mottram J."/>
            <person name="Xenarios I."/>
        </authorList>
    </citation>
    <scope>NUCLEOTIDE SEQUENCE</scope>
    <source>
        <strain evidence="2">MHOM/BR/75/M4147/SSU:IR2SAT-LUC</strain>
    </source>
</reference>
<feature type="compositionally biased region" description="Low complexity" evidence="1">
    <location>
        <begin position="389"/>
        <end position="399"/>
    </location>
</feature>
<proteinExistence type="predicted"/>
<accession>A0A1E1IUW6</accession>
<dbReference type="EMBL" id="CALQ01000769">
    <property type="protein sequence ID" value="CCM15079.1"/>
    <property type="molecule type" value="Genomic_DNA"/>
</dbReference>
<dbReference type="AlphaFoldDB" id="A0A1E1IUW6"/>
<feature type="compositionally biased region" description="Basic and acidic residues" evidence="1">
    <location>
        <begin position="38"/>
        <end position="57"/>
    </location>
</feature>